<evidence type="ECO:0000256" key="1">
    <source>
        <dbReference type="SAM" id="Phobius"/>
    </source>
</evidence>
<sequence length="90" mass="9774">MGARVHLFTHMLLGLEDVLANVLLVIALVAAVWTTIWLEPGVNTAVPMQLAVPRGSVVTVWTFEGAFPVVPPLVFHKVVRTFCHVPTGFA</sequence>
<name>A0A6B0U7C5_IXORI</name>
<feature type="transmembrane region" description="Helical" evidence="1">
    <location>
        <begin position="18"/>
        <end position="38"/>
    </location>
</feature>
<keyword evidence="1" id="KW-0812">Transmembrane</keyword>
<organism evidence="2">
    <name type="scientific">Ixodes ricinus</name>
    <name type="common">Common tick</name>
    <name type="synonym">Acarus ricinus</name>
    <dbReference type="NCBI Taxonomy" id="34613"/>
    <lineage>
        <taxon>Eukaryota</taxon>
        <taxon>Metazoa</taxon>
        <taxon>Ecdysozoa</taxon>
        <taxon>Arthropoda</taxon>
        <taxon>Chelicerata</taxon>
        <taxon>Arachnida</taxon>
        <taxon>Acari</taxon>
        <taxon>Parasitiformes</taxon>
        <taxon>Ixodida</taxon>
        <taxon>Ixodoidea</taxon>
        <taxon>Ixodidae</taxon>
        <taxon>Ixodinae</taxon>
        <taxon>Ixodes</taxon>
    </lineage>
</organism>
<keyword evidence="1" id="KW-1133">Transmembrane helix</keyword>
<proteinExistence type="predicted"/>
<keyword evidence="1" id="KW-0472">Membrane</keyword>
<protein>
    <submittedName>
        <fullName evidence="2">Putative secreted protein</fullName>
    </submittedName>
</protein>
<evidence type="ECO:0000313" key="2">
    <source>
        <dbReference type="EMBL" id="MXU86301.1"/>
    </source>
</evidence>
<reference evidence="2" key="1">
    <citation type="submission" date="2019-12" db="EMBL/GenBank/DDBJ databases">
        <title>An insight into the sialome of adult female Ixodes ricinus ticks feeding for 6 days.</title>
        <authorList>
            <person name="Perner J."/>
            <person name="Ribeiro J.M.C."/>
        </authorList>
    </citation>
    <scope>NUCLEOTIDE SEQUENCE</scope>
    <source>
        <strain evidence="2">Semi-engorged</strain>
        <tissue evidence="2">Salivary glands</tissue>
    </source>
</reference>
<dbReference type="AlphaFoldDB" id="A0A6B0U7C5"/>
<accession>A0A6B0U7C5</accession>
<dbReference type="EMBL" id="GIFC01004218">
    <property type="protein sequence ID" value="MXU86301.1"/>
    <property type="molecule type" value="Transcribed_RNA"/>
</dbReference>